<keyword evidence="1" id="KW-0472">Membrane</keyword>
<protein>
    <submittedName>
        <fullName evidence="2">Uncharacterized protein</fullName>
    </submittedName>
</protein>
<proteinExistence type="predicted"/>
<organism evidence="2 3">
    <name type="scientific">Polymorphospora rubra</name>
    <dbReference type="NCBI Taxonomy" id="338584"/>
    <lineage>
        <taxon>Bacteria</taxon>
        <taxon>Bacillati</taxon>
        <taxon>Actinomycetota</taxon>
        <taxon>Actinomycetes</taxon>
        <taxon>Micromonosporales</taxon>
        <taxon>Micromonosporaceae</taxon>
        <taxon>Polymorphospora</taxon>
    </lineage>
</organism>
<evidence type="ECO:0000256" key="1">
    <source>
        <dbReference type="SAM" id="Phobius"/>
    </source>
</evidence>
<gene>
    <name evidence="2" type="ORF">Prubr_21070</name>
</gene>
<feature type="transmembrane region" description="Helical" evidence="1">
    <location>
        <begin position="55"/>
        <end position="73"/>
    </location>
</feature>
<evidence type="ECO:0000313" key="2">
    <source>
        <dbReference type="EMBL" id="BCJ65086.1"/>
    </source>
</evidence>
<dbReference type="AlphaFoldDB" id="A0A810MV70"/>
<reference evidence="2" key="1">
    <citation type="submission" date="2020-08" db="EMBL/GenBank/DDBJ databases">
        <title>Whole genome shotgun sequence of Polymorphospora rubra NBRC 101157.</title>
        <authorList>
            <person name="Komaki H."/>
            <person name="Tamura T."/>
        </authorList>
    </citation>
    <scope>NUCLEOTIDE SEQUENCE</scope>
    <source>
        <strain evidence="2">NBRC 101157</strain>
    </source>
</reference>
<dbReference type="Proteomes" id="UP000680866">
    <property type="component" value="Chromosome"/>
</dbReference>
<name>A0A810MV70_9ACTN</name>
<dbReference type="KEGG" id="pry:Prubr_21070"/>
<keyword evidence="1" id="KW-0812">Transmembrane</keyword>
<feature type="transmembrane region" description="Helical" evidence="1">
    <location>
        <begin position="30"/>
        <end position="49"/>
    </location>
</feature>
<evidence type="ECO:0000313" key="3">
    <source>
        <dbReference type="Proteomes" id="UP000680866"/>
    </source>
</evidence>
<dbReference type="EMBL" id="AP023359">
    <property type="protein sequence ID" value="BCJ65086.1"/>
    <property type="molecule type" value="Genomic_DNA"/>
</dbReference>
<accession>A0A810MV70</accession>
<keyword evidence="1" id="KW-1133">Transmembrane helix</keyword>
<keyword evidence="3" id="KW-1185">Reference proteome</keyword>
<sequence length="153" mass="16732">MPRAFRLTRNAPGSNPQLGAQMHTARRLTITYALIAAMILVAVAVYLFGVRELEPVAITIGATTIGFMAASRASDLRRECTRVASRTVRRAVITIDAQDIAVVSEAIRTRFPNQGQPGTAHYEAAAVGILGELLRDRYRRTANTTPDLRKETP</sequence>